<proteinExistence type="predicted"/>
<protein>
    <submittedName>
        <fullName evidence="1">Uncharacterized protein</fullName>
    </submittedName>
</protein>
<evidence type="ECO:0000313" key="1">
    <source>
        <dbReference type="EMBL" id="OAX76968.1"/>
    </source>
</evidence>
<feature type="non-terminal residue" evidence="1">
    <location>
        <position position="173"/>
    </location>
</feature>
<reference evidence="1 2" key="1">
    <citation type="submission" date="2015-07" db="EMBL/GenBank/DDBJ databases">
        <title>Emmonsia species relationships and genome sequence.</title>
        <authorList>
            <person name="Cuomo C.A."/>
            <person name="Schwartz I.S."/>
            <person name="Kenyon C."/>
            <person name="de Hoog G.S."/>
            <person name="Govender N.P."/>
            <person name="Botha A."/>
            <person name="Moreno L."/>
            <person name="de Vries M."/>
            <person name="Munoz J.F."/>
            <person name="Stielow J.B."/>
        </authorList>
    </citation>
    <scope>NUCLEOTIDE SEQUENCE [LARGE SCALE GENOMIC DNA]</scope>
    <source>
        <strain evidence="1 2">CBS 136260</strain>
    </source>
</reference>
<dbReference type="AlphaFoldDB" id="A0A1B7NJK2"/>
<gene>
    <name evidence="1" type="ORF">ACJ72_08738</name>
</gene>
<dbReference type="EMBL" id="LGUA01003834">
    <property type="protein sequence ID" value="OAX76968.1"/>
    <property type="molecule type" value="Genomic_DNA"/>
</dbReference>
<evidence type="ECO:0000313" key="2">
    <source>
        <dbReference type="Proteomes" id="UP000091918"/>
    </source>
</evidence>
<comment type="caution">
    <text evidence="1">The sequence shown here is derived from an EMBL/GenBank/DDBJ whole genome shotgun (WGS) entry which is preliminary data.</text>
</comment>
<name>A0A1B7NJK2_9EURO</name>
<keyword evidence="2" id="KW-1185">Reference proteome</keyword>
<accession>A0A1B7NJK2</accession>
<organism evidence="1 2">
    <name type="scientific">Emergomyces africanus</name>
    <dbReference type="NCBI Taxonomy" id="1955775"/>
    <lineage>
        <taxon>Eukaryota</taxon>
        <taxon>Fungi</taxon>
        <taxon>Dikarya</taxon>
        <taxon>Ascomycota</taxon>
        <taxon>Pezizomycotina</taxon>
        <taxon>Eurotiomycetes</taxon>
        <taxon>Eurotiomycetidae</taxon>
        <taxon>Onygenales</taxon>
        <taxon>Ajellomycetaceae</taxon>
        <taxon>Emergomyces</taxon>
    </lineage>
</organism>
<sequence length="173" mass="18636">MSVIPSSASAPSLSPADVLYKCSKLSGLDFINLNNIDLSNLLICVYAKDYGYFSCSISDICLSDICNPPVSLTIIDIGKMIKLVLEDAATVGKDLSGCQFEVRTIELDAIKLRLLVIRISDTDTGDVDLGLTVQISTGGELDTQDFILSSVMIDSVSVVERIDSSDAFNDDNR</sequence>
<dbReference type="Proteomes" id="UP000091918">
    <property type="component" value="Unassembled WGS sequence"/>
</dbReference>